<keyword evidence="1" id="KW-0472">Membrane</keyword>
<dbReference type="InterPro" id="IPR008480">
    <property type="entry name" value="DUF761_pln"/>
</dbReference>
<feature type="transmembrane region" description="Helical" evidence="1">
    <location>
        <begin position="70"/>
        <end position="91"/>
    </location>
</feature>
<dbReference type="Pfam" id="PF05553">
    <property type="entry name" value="DUF761"/>
    <property type="match status" value="1"/>
</dbReference>
<dbReference type="AlphaFoldDB" id="A0ABD3SK78"/>
<sequence>MAILFVESLSNNKNNRVLQIAVKALEIILLTAGLISTIVMVKGAVLPYSCEFVFSSLIGIWNSIKCFLSSPLYICIIINFMVVLIQVDDFIKKFNNNMRLQRQESDQRFLEMVNQGL</sequence>
<name>A0ABD3SK78_9LAMI</name>
<dbReference type="EMBL" id="JBJXBP010000006">
    <property type="protein sequence ID" value="KAL3824964.1"/>
    <property type="molecule type" value="Genomic_DNA"/>
</dbReference>
<organism evidence="2 3">
    <name type="scientific">Penstemon smallii</name>
    <dbReference type="NCBI Taxonomy" id="265156"/>
    <lineage>
        <taxon>Eukaryota</taxon>
        <taxon>Viridiplantae</taxon>
        <taxon>Streptophyta</taxon>
        <taxon>Embryophyta</taxon>
        <taxon>Tracheophyta</taxon>
        <taxon>Spermatophyta</taxon>
        <taxon>Magnoliopsida</taxon>
        <taxon>eudicotyledons</taxon>
        <taxon>Gunneridae</taxon>
        <taxon>Pentapetalae</taxon>
        <taxon>asterids</taxon>
        <taxon>lamiids</taxon>
        <taxon>Lamiales</taxon>
        <taxon>Plantaginaceae</taxon>
        <taxon>Cheloneae</taxon>
        <taxon>Penstemon</taxon>
    </lineage>
</organism>
<keyword evidence="1" id="KW-0812">Transmembrane</keyword>
<evidence type="ECO:0000313" key="2">
    <source>
        <dbReference type="EMBL" id="KAL3824964.1"/>
    </source>
</evidence>
<keyword evidence="1" id="KW-1133">Transmembrane helix</keyword>
<gene>
    <name evidence="2" type="ORF">ACJIZ3_020993</name>
</gene>
<dbReference type="Proteomes" id="UP001634393">
    <property type="component" value="Unassembled WGS sequence"/>
</dbReference>
<evidence type="ECO:0000313" key="3">
    <source>
        <dbReference type="Proteomes" id="UP001634393"/>
    </source>
</evidence>
<proteinExistence type="predicted"/>
<keyword evidence="3" id="KW-1185">Reference proteome</keyword>
<reference evidence="2 3" key="1">
    <citation type="submission" date="2024-12" db="EMBL/GenBank/DDBJ databases">
        <title>The unique morphological basis and parallel evolutionary history of personate flowers in Penstemon.</title>
        <authorList>
            <person name="Depatie T.H."/>
            <person name="Wessinger C.A."/>
        </authorList>
    </citation>
    <scope>NUCLEOTIDE SEQUENCE [LARGE SCALE GENOMIC DNA]</scope>
    <source>
        <strain evidence="2">WTNN_2</strain>
        <tissue evidence="2">Leaf</tissue>
    </source>
</reference>
<protein>
    <submittedName>
        <fullName evidence="2">Uncharacterized protein</fullName>
    </submittedName>
</protein>
<feature type="transmembrane region" description="Helical" evidence="1">
    <location>
        <begin position="20"/>
        <end position="39"/>
    </location>
</feature>
<comment type="caution">
    <text evidence="2">The sequence shown here is derived from an EMBL/GenBank/DDBJ whole genome shotgun (WGS) entry which is preliminary data.</text>
</comment>
<accession>A0ABD3SK78</accession>
<evidence type="ECO:0000256" key="1">
    <source>
        <dbReference type="SAM" id="Phobius"/>
    </source>
</evidence>